<proteinExistence type="predicted"/>
<dbReference type="PANTHER" id="PTHR34145">
    <property type="entry name" value="OS02G0105600 PROTEIN"/>
    <property type="match status" value="1"/>
</dbReference>
<sequence>MYFHTHTWAQHQAPKLHKFSFQFSTGPLRDHDPDVQHCIEFAISRQVQILSVSAHLCTAVLEQHYVLPNMFYSHDNVRSLEQVSLKCFLFNLNPPCDLPFASLKTLCFFDRAIDDETLKALVSKFPVLEGFTIDRCHRLRTFKVSWCQTTVFQWSYRTYGQEFSIRTWLRNLVHVKELSVNSWISQVNKNGWKIFKNLKVFSWFGPSAKECELIALIAFLGYCPSLEMIEIDFRSSYWEEAGGSRPAFALEPPFVELKKGDGQLTTGFLHNVKEIRVHHFFGYKSEIEFIKHLLQHAVVLETLSLTYHRLEFDPEFSDRCNNSPKELVEEEIFSLPRVSSLVHILFH</sequence>
<dbReference type="Gene3D" id="3.80.10.10">
    <property type="entry name" value="Ribonuclease Inhibitor"/>
    <property type="match status" value="1"/>
</dbReference>
<dbReference type="InterPro" id="IPR055357">
    <property type="entry name" value="LRR_At1g61320_AtMIF1"/>
</dbReference>
<feature type="domain" description="At1g61320/AtMIF1 LRR" evidence="2">
    <location>
        <begin position="10"/>
        <end position="147"/>
    </location>
</feature>
<dbReference type="EMBL" id="JABEZY010000012">
    <property type="protein sequence ID" value="MBA0750458.1"/>
    <property type="molecule type" value="Genomic_DNA"/>
</dbReference>
<keyword evidence="4" id="KW-1185">Reference proteome</keyword>
<evidence type="ECO:0000313" key="4">
    <source>
        <dbReference type="Proteomes" id="UP000593579"/>
    </source>
</evidence>
<protein>
    <recommendedName>
        <fullName evidence="5">FBD domain-containing protein</fullName>
    </recommendedName>
</protein>
<name>A0A7J9CQ24_GOSGO</name>
<evidence type="ECO:0000259" key="2">
    <source>
        <dbReference type="Pfam" id="PF23622"/>
    </source>
</evidence>
<dbReference type="Proteomes" id="UP000593579">
    <property type="component" value="Unassembled WGS sequence"/>
</dbReference>
<feature type="domain" description="FBD" evidence="1">
    <location>
        <begin position="269"/>
        <end position="305"/>
    </location>
</feature>
<reference evidence="3 4" key="1">
    <citation type="journal article" date="2019" name="Genome Biol. Evol.">
        <title>Insights into the evolution of the New World diploid cottons (Gossypium, subgenus Houzingenia) based on genome sequencing.</title>
        <authorList>
            <person name="Grover C.E."/>
            <person name="Arick M.A. 2nd"/>
            <person name="Thrash A."/>
            <person name="Conover J.L."/>
            <person name="Sanders W.S."/>
            <person name="Peterson D.G."/>
            <person name="Frelichowski J.E."/>
            <person name="Scheffler J.A."/>
            <person name="Scheffler B.E."/>
            <person name="Wendel J.F."/>
        </authorList>
    </citation>
    <scope>NUCLEOTIDE SEQUENCE [LARGE SCALE GENOMIC DNA]</scope>
    <source>
        <strain evidence="3">5</strain>
        <tissue evidence="3">Leaf</tissue>
    </source>
</reference>
<dbReference type="InterPro" id="IPR053772">
    <property type="entry name" value="At1g61320/At1g61330-like"/>
</dbReference>
<evidence type="ECO:0000313" key="3">
    <source>
        <dbReference type="EMBL" id="MBA0750458.1"/>
    </source>
</evidence>
<evidence type="ECO:0000259" key="1">
    <source>
        <dbReference type="Pfam" id="PF08387"/>
    </source>
</evidence>
<dbReference type="InterPro" id="IPR032675">
    <property type="entry name" value="LRR_dom_sf"/>
</dbReference>
<comment type="caution">
    <text evidence="3">The sequence shown here is derived from an EMBL/GenBank/DDBJ whole genome shotgun (WGS) entry which is preliminary data.</text>
</comment>
<dbReference type="InterPro" id="IPR006566">
    <property type="entry name" value="FBD"/>
</dbReference>
<accession>A0A7J9CQ24</accession>
<evidence type="ECO:0008006" key="5">
    <source>
        <dbReference type="Google" id="ProtNLM"/>
    </source>
</evidence>
<dbReference type="Pfam" id="PF08387">
    <property type="entry name" value="FBD"/>
    <property type="match status" value="1"/>
</dbReference>
<dbReference type="PANTHER" id="PTHR34145:SF28">
    <property type="entry name" value="F-BOX DOMAIN-CONTAINING PROTEIN"/>
    <property type="match status" value="1"/>
</dbReference>
<dbReference type="AlphaFoldDB" id="A0A7J9CQ24"/>
<dbReference type="Pfam" id="PF23622">
    <property type="entry name" value="LRR_At1g61320_AtMIF1"/>
    <property type="match status" value="1"/>
</dbReference>
<organism evidence="3 4">
    <name type="scientific">Gossypium gossypioides</name>
    <name type="common">Mexican cotton</name>
    <name type="synonym">Selera gossypioides</name>
    <dbReference type="NCBI Taxonomy" id="34282"/>
    <lineage>
        <taxon>Eukaryota</taxon>
        <taxon>Viridiplantae</taxon>
        <taxon>Streptophyta</taxon>
        <taxon>Embryophyta</taxon>
        <taxon>Tracheophyta</taxon>
        <taxon>Spermatophyta</taxon>
        <taxon>Magnoliopsida</taxon>
        <taxon>eudicotyledons</taxon>
        <taxon>Gunneridae</taxon>
        <taxon>Pentapetalae</taxon>
        <taxon>rosids</taxon>
        <taxon>malvids</taxon>
        <taxon>Malvales</taxon>
        <taxon>Malvaceae</taxon>
        <taxon>Malvoideae</taxon>
        <taxon>Gossypium</taxon>
    </lineage>
</organism>
<gene>
    <name evidence="3" type="ORF">Gogos_001869</name>
</gene>
<dbReference type="OrthoDB" id="1649164at2759"/>
<dbReference type="SUPFAM" id="SSF52047">
    <property type="entry name" value="RNI-like"/>
    <property type="match status" value="1"/>
</dbReference>